<dbReference type="Proteomes" id="UP001451571">
    <property type="component" value="Chromosome"/>
</dbReference>
<reference evidence="1 2" key="1">
    <citation type="submission" date="2024-02" db="EMBL/GenBank/DDBJ databases">
        <title>Bacterial strain from lacustrine sediment.</title>
        <authorList>
            <person name="Petit C."/>
            <person name="Fadhlaoui K."/>
        </authorList>
    </citation>
    <scope>NUCLEOTIDE SEQUENCE [LARGE SCALE GENOMIC DNA]</scope>
    <source>
        <strain evidence="1 2">IPX-CK</strain>
    </source>
</reference>
<accession>A0ABZ3F363</accession>
<sequence length="97" mass="11058">MEKQEAVEILEYYEKQPWFFSKDASALIAFNMAISELKKSIPVVPEDKYVKTYICPPDCGGEEFDKYGFVPHCPVCGEKFGDFVPKLCPECGKPIIR</sequence>
<protein>
    <submittedName>
        <fullName evidence="1">Uncharacterized protein</fullName>
    </submittedName>
</protein>
<name>A0ABZ3F363_9FIRM</name>
<gene>
    <name evidence="1" type="ORF">V6984_09215</name>
</gene>
<dbReference type="EMBL" id="CP146256">
    <property type="protein sequence ID" value="XAH75916.1"/>
    <property type="molecule type" value="Genomic_DNA"/>
</dbReference>
<proteinExistence type="predicted"/>
<organism evidence="1 2">
    <name type="scientific">Kineothrix sedimenti</name>
    <dbReference type="NCBI Taxonomy" id="3123317"/>
    <lineage>
        <taxon>Bacteria</taxon>
        <taxon>Bacillati</taxon>
        <taxon>Bacillota</taxon>
        <taxon>Clostridia</taxon>
        <taxon>Lachnospirales</taxon>
        <taxon>Lachnospiraceae</taxon>
        <taxon>Kineothrix</taxon>
    </lineage>
</organism>
<dbReference type="RefSeq" id="WP_342759492.1">
    <property type="nucleotide sequence ID" value="NZ_CP146256.1"/>
</dbReference>
<evidence type="ECO:0000313" key="1">
    <source>
        <dbReference type="EMBL" id="XAH75916.1"/>
    </source>
</evidence>
<evidence type="ECO:0000313" key="2">
    <source>
        <dbReference type="Proteomes" id="UP001451571"/>
    </source>
</evidence>
<keyword evidence="2" id="KW-1185">Reference proteome</keyword>